<evidence type="ECO:0000313" key="1">
    <source>
        <dbReference type="EMBL" id="ANP51688.1"/>
    </source>
</evidence>
<accession>A0A1B1AYN4</accession>
<evidence type="ECO:0000313" key="3">
    <source>
        <dbReference type="Proteomes" id="UP000092659"/>
    </source>
</evidence>
<dbReference type="STRING" id="68214.AVL59_20695"/>
<dbReference type="AlphaFoldDB" id="A0A1B1AYN4"/>
<reference evidence="2 4" key="2">
    <citation type="submission" date="2021-03" db="EMBL/GenBank/DDBJ databases">
        <title>Genomic Encyclopedia of Type Strains, Phase IV (KMG-IV): sequencing the most valuable type-strain genomes for metagenomic binning, comparative biology and taxonomic classification.</title>
        <authorList>
            <person name="Goeker M."/>
        </authorList>
    </citation>
    <scope>NUCLEOTIDE SEQUENCE [LARGE SCALE GENOMIC DNA]</scope>
    <source>
        <strain evidence="2 4">DSM 40499</strain>
    </source>
</reference>
<reference evidence="1 3" key="1">
    <citation type="submission" date="2016-06" db="EMBL/GenBank/DDBJ databases">
        <title>Complete genome sequence of Streptomyces griseochromogenes ATCC 14511, the Blasticidin S producer.</title>
        <authorList>
            <person name="Wu L."/>
        </authorList>
    </citation>
    <scope>NUCLEOTIDE SEQUENCE [LARGE SCALE GENOMIC DNA]</scope>
    <source>
        <strain evidence="1 3">ATCC 14511</strain>
    </source>
</reference>
<sequence length="393" mass="42743">MNAPAGPAPAPPDPAVPGSATALDVVLYDYREDKAPLLREAVLPLARRAASARLTGHVERHWLYGPHVRIRLRGVPHRVALAAERTASALRTWAADHPSAAHVTEEEILARAAVAGRAELIAPPYGPLVPDGTVRVEPVDQSSLRVLIGPDGVRLRDDLLALGLQALDTGCAFLGGHGDAPAARVQLAVAALAAHATAHPEGLIGGHYSFVSHLEDFLVYEDPDGRLRAAFERRWEATGPAVTAMVGRITGGGAAGWERAWADWSADAWRIAAQRFAAGADFAGDPLEYRDRAAVLGDRTVADRWNQDVRTRYSEFHRRLRRSDPQGAMWTRPNYLIYRACTNALYRLFAICDVRPVERYLAAYLVVRTVPELTGHTWQGRIDEVIAAVEGSS</sequence>
<dbReference type="EMBL" id="CP016279">
    <property type="protein sequence ID" value="ANP51688.1"/>
    <property type="molecule type" value="Genomic_DNA"/>
</dbReference>
<keyword evidence="4" id="KW-1185">Reference proteome</keyword>
<protein>
    <submittedName>
        <fullName evidence="1">Uncharacterized protein</fullName>
    </submittedName>
</protein>
<organism evidence="1 3">
    <name type="scientific">Streptomyces griseochromogenes</name>
    <dbReference type="NCBI Taxonomy" id="68214"/>
    <lineage>
        <taxon>Bacteria</taxon>
        <taxon>Bacillati</taxon>
        <taxon>Actinomycetota</taxon>
        <taxon>Actinomycetes</taxon>
        <taxon>Kitasatosporales</taxon>
        <taxon>Streptomycetaceae</taxon>
        <taxon>Streptomyces</taxon>
    </lineage>
</organism>
<dbReference type="Proteomes" id="UP001519309">
    <property type="component" value="Unassembled WGS sequence"/>
</dbReference>
<dbReference type="KEGG" id="sgs:AVL59_20695"/>
<evidence type="ECO:0000313" key="2">
    <source>
        <dbReference type="EMBL" id="MBP2054184.1"/>
    </source>
</evidence>
<dbReference type="RefSeq" id="WP_067306578.1">
    <property type="nucleotide sequence ID" value="NZ_CP016279.1"/>
</dbReference>
<dbReference type="EMBL" id="JAGGLP010000020">
    <property type="protein sequence ID" value="MBP2054184.1"/>
    <property type="molecule type" value="Genomic_DNA"/>
</dbReference>
<dbReference type="Proteomes" id="UP000092659">
    <property type="component" value="Chromosome"/>
</dbReference>
<dbReference type="OrthoDB" id="70280at2"/>
<name>A0A1B1AYN4_9ACTN</name>
<proteinExistence type="predicted"/>
<gene>
    <name evidence="1" type="ORF">AVL59_20695</name>
    <name evidence="2" type="ORF">J2Z21_007187</name>
</gene>
<evidence type="ECO:0000313" key="4">
    <source>
        <dbReference type="Proteomes" id="UP001519309"/>
    </source>
</evidence>